<protein>
    <submittedName>
        <fullName evidence="7">Translation factor Tu</fullName>
    </submittedName>
</protein>
<dbReference type="GO" id="GO:0005525">
    <property type="term" value="F:GTP binding"/>
    <property type="evidence" value="ECO:0007669"/>
    <property type="project" value="UniProtKB-KW"/>
</dbReference>
<evidence type="ECO:0000256" key="1">
    <source>
        <dbReference type="ARBA" id="ARBA00022741"/>
    </source>
</evidence>
<dbReference type="CDD" id="cd03707">
    <property type="entry name" value="EFTU_III"/>
    <property type="match status" value="1"/>
</dbReference>
<evidence type="ECO:0000256" key="3">
    <source>
        <dbReference type="ARBA" id="ARBA00022917"/>
    </source>
</evidence>
<feature type="non-terminal residue" evidence="7">
    <location>
        <position position="1"/>
    </location>
</feature>
<dbReference type="PANTHER" id="PTHR43721">
    <property type="entry name" value="ELONGATION FACTOR TU-RELATED"/>
    <property type="match status" value="1"/>
</dbReference>
<feature type="domain" description="Translation elongation factor EFTu-like" evidence="6">
    <location>
        <begin position="1"/>
        <end position="65"/>
    </location>
</feature>
<evidence type="ECO:0000313" key="8">
    <source>
        <dbReference type="Proteomes" id="UP000078348"/>
    </source>
</evidence>
<dbReference type="GO" id="GO:0070125">
    <property type="term" value="P:mitochondrial translational elongation"/>
    <property type="evidence" value="ECO:0007669"/>
    <property type="project" value="TreeGrafter"/>
</dbReference>
<dbReference type="Pfam" id="PF03143">
    <property type="entry name" value="GTP_EFTU_D3"/>
    <property type="match status" value="1"/>
</dbReference>
<dbReference type="SUPFAM" id="SSF50447">
    <property type="entry name" value="Translation proteins"/>
    <property type="match status" value="1"/>
</dbReference>
<evidence type="ECO:0000256" key="4">
    <source>
        <dbReference type="ARBA" id="ARBA00023134"/>
    </source>
</evidence>
<proteinExistence type="predicted"/>
<dbReference type="InterPro" id="IPR009001">
    <property type="entry name" value="Transl_elong_EF1A/Init_IF2_C"/>
</dbReference>
<evidence type="ECO:0000259" key="6">
    <source>
        <dbReference type="Pfam" id="PF03144"/>
    </source>
</evidence>
<dbReference type="InterPro" id="IPR004160">
    <property type="entry name" value="Transl_elong_EFTu/EF1A_C"/>
</dbReference>
<comment type="caution">
    <text evidence="7">The sequence shown here is derived from an EMBL/GenBank/DDBJ whole genome shotgun (WGS) entry which is preliminary data.</text>
</comment>
<dbReference type="FunFam" id="2.40.30.10:FF:000001">
    <property type="entry name" value="Elongation factor Tu"/>
    <property type="match status" value="1"/>
</dbReference>
<dbReference type="GO" id="GO:0005739">
    <property type="term" value="C:mitochondrion"/>
    <property type="evidence" value="ECO:0007669"/>
    <property type="project" value="TreeGrafter"/>
</dbReference>
<dbReference type="EMBL" id="LXWW01000180">
    <property type="protein sequence ID" value="OAO15064.1"/>
    <property type="molecule type" value="Genomic_DNA"/>
</dbReference>
<dbReference type="Proteomes" id="UP000078348">
    <property type="component" value="Unassembled WGS sequence"/>
</dbReference>
<evidence type="ECO:0000313" key="7">
    <source>
        <dbReference type="EMBL" id="OAO15064.1"/>
    </source>
</evidence>
<dbReference type="PANTHER" id="PTHR43721:SF22">
    <property type="entry name" value="ELONGATION FACTOR TU, MITOCHONDRIAL"/>
    <property type="match status" value="1"/>
</dbReference>
<dbReference type="InterPro" id="IPR050055">
    <property type="entry name" value="EF-Tu_GTPase"/>
</dbReference>
<reference evidence="7 8" key="1">
    <citation type="submission" date="2016-05" db="EMBL/GenBank/DDBJ databases">
        <title>Nuclear genome of Blastocystis sp. subtype 1 NandII.</title>
        <authorList>
            <person name="Gentekaki E."/>
            <person name="Curtis B."/>
            <person name="Stairs C."/>
            <person name="Eme L."/>
            <person name="Herman E."/>
            <person name="Klimes V."/>
            <person name="Arias M.C."/>
            <person name="Elias M."/>
            <person name="Hilliou F."/>
            <person name="Klute M."/>
            <person name="Malik S.-B."/>
            <person name="Pightling A."/>
            <person name="Rachubinski R."/>
            <person name="Salas D."/>
            <person name="Schlacht A."/>
            <person name="Suga H."/>
            <person name="Archibald J."/>
            <person name="Ball S.G."/>
            <person name="Clark G."/>
            <person name="Dacks J."/>
            <person name="Van Der Giezen M."/>
            <person name="Tsaousis A."/>
            <person name="Roger A."/>
        </authorList>
    </citation>
    <scope>NUCLEOTIDE SEQUENCE [LARGE SCALE GENOMIC DNA]</scope>
    <source>
        <strain evidence="8">ATCC 50177 / NandII</strain>
    </source>
</reference>
<keyword evidence="1" id="KW-0547">Nucleotide-binding</keyword>
<dbReference type="AlphaFoldDB" id="A0A196SGG7"/>
<dbReference type="InterPro" id="IPR004161">
    <property type="entry name" value="EFTu-like_2"/>
</dbReference>
<dbReference type="STRING" id="478820.A0A196SGG7"/>
<organism evidence="7 8">
    <name type="scientific">Blastocystis sp. subtype 1 (strain ATCC 50177 / NandII)</name>
    <dbReference type="NCBI Taxonomy" id="478820"/>
    <lineage>
        <taxon>Eukaryota</taxon>
        <taxon>Sar</taxon>
        <taxon>Stramenopiles</taxon>
        <taxon>Bigyra</taxon>
        <taxon>Opalozoa</taxon>
        <taxon>Opalinata</taxon>
        <taxon>Blastocystidae</taxon>
        <taxon>Blastocystis</taxon>
    </lineage>
</organism>
<feature type="domain" description="Translation elongation factor EFTu/EF1A C-terminal" evidence="5">
    <location>
        <begin position="69"/>
        <end position="163"/>
    </location>
</feature>
<accession>A0A196SGG7</accession>
<dbReference type="Pfam" id="PF03144">
    <property type="entry name" value="GTP_EFTU_D2"/>
    <property type="match status" value="1"/>
</dbReference>
<keyword evidence="8" id="KW-1185">Reference proteome</keyword>
<keyword evidence="2" id="KW-0251">Elongation factor</keyword>
<keyword evidence="3" id="KW-0648">Protein biosynthesis</keyword>
<gene>
    <name evidence="7" type="ORF">AV274_3226</name>
</gene>
<dbReference type="SUPFAM" id="SSF50465">
    <property type="entry name" value="EF-Tu/eEF-1alpha/eIF2-gamma C-terminal domain"/>
    <property type="match status" value="1"/>
</dbReference>
<evidence type="ECO:0000259" key="5">
    <source>
        <dbReference type="Pfam" id="PF03143"/>
    </source>
</evidence>
<name>A0A196SGG7_BLAHN</name>
<keyword evidence="4" id="KW-0342">GTP-binding</keyword>
<sequence>GRVEQGRVKVGDPVEVCGLKPTLPTVVTGVEMFHKSMTEGQAGDNVGLLLRGVKREEVLRGQLVCKPKSVKVHHKFEANVYALTKDEGGRHTPFTTNYSPQFFIRTADVAGKITLPKDKEMVMPGDNATMQIELQKPVGLHEGLRFALRDGGKTIGAGVISKILD</sequence>
<dbReference type="Gene3D" id="2.40.30.10">
    <property type="entry name" value="Translation factors"/>
    <property type="match status" value="2"/>
</dbReference>
<dbReference type="OrthoDB" id="2067at2759"/>
<dbReference type="GO" id="GO:0003746">
    <property type="term" value="F:translation elongation factor activity"/>
    <property type="evidence" value="ECO:0007669"/>
    <property type="project" value="UniProtKB-KW"/>
</dbReference>
<dbReference type="InterPro" id="IPR009000">
    <property type="entry name" value="Transl_B-barrel_sf"/>
</dbReference>
<evidence type="ECO:0000256" key="2">
    <source>
        <dbReference type="ARBA" id="ARBA00022768"/>
    </source>
</evidence>